<sequence length="296" mass="33792">MKQRRVAIIVLNYNNAADTVECLKSINQLTYDNYHTIVVDNHSTDDSISVLQREYPSLDLIASSINGGYAYGNNLAIKRARQEEYDYVCILNNDVIVEPDFLSQLVTYGNEHPEAGVIGPRICEYEDDSLIESAGSTVDLNYGKVTRLFHKENEEVVQGRIIPCDYIGGACMLVSMEVINQVGYIPEDYFLFYEENEWCLKIKQAGYDVVCVADAKVIHKGSASINKVSGLSEYFMYRNLVIFIRRNGTLMNKLIFYPYIALFSLKSGMTKADGWRFSRYFWDGITNKNKYQNLRG</sequence>
<feature type="domain" description="Glycosyltransferase 2-like" evidence="5">
    <location>
        <begin position="8"/>
        <end position="144"/>
    </location>
</feature>
<dbReference type="InterPro" id="IPR029044">
    <property type="entry name" value="Nucleotide-diphossugar_trans"/>
</dbReference>
<dbReference type="EMBL" id="JAEEGA010000018">
    <property type="protein sequence ID" value="MBP1043659.1"/>
    <property type="molecule type" value="Genomic_DNA"/>
</dbReference>
<comment type="pathway">
    <text evidence="1">Cell wall biogenesis; cell wall polysaccharide biosynthesis.</text>
</comment>
<comment type="caution">
    <text evidence="6">The sequence shown here is derived from an EMBL/GenBank/DDBJ whole genome shotgun (WGS) entry which is preliminary data.</text>
</comment>
<evidence type="ECO:0000313" key="6">
    <source>
        <dbReference type="EMBL" id="MBP1043659.1"/>
    </source>
</evidence>
<dbReference type="GO" id="GO:0016757">
    <property type="term" value="F:glycosyltransferase activity"/>
    <property type="evidence" value="ECO:0007669"/>
    <property type="project" value="UniProtKB-KW"/>
</dbReference>
<evidence type="ECO:0000313" key="7">
    <source>
        <dbReference type="Proteomes" id="UP000674938"/>
    </source>
</evidence>
<keyword evidence="4" id="KW-0808">Transferase</keyword>
<proteinExistence type="inferred from homology"/>
<dbReference type="Gene3D" id="3.90.550.10">
    <property type="entry name" value="Spore Coat Polysaccharide Biosynthesis Protein SpsA, Chain A"/>
    <property type="match status" value="1"/>
</dbReference>
<comment type="similarity">
    <text evidence="2">Belongs to the glycosyltransferase 2 family.</text>
</comment>
<evidence type="ECO:0000256" key="2">
    <source>
        <dbReference type="ARBA" id="ARBA00006739"/>
    </source>
</evidence>
<dbReference type="Pfam" id="PF00535">
    <property type="entry name" value="Glycos_transf_2"/>
    <property type="match status" value="1"/>
</dbReference>
<evidence type="ECO:0000256" key="1">
    <source>
        <dbReference type="ARBA" id="ARBA00004776"/>
    </source>
</evidence>
<organism evidence="6 7">
    <name type="scientific">Vagococcus allomyrinae</name>
    <dbReference type="NCBI Taxonomy" id="2794353"/>
    <lineage>
        <taxon>Bacteria</taxon>
        <taxon>Bacillati</taxon>
        <taxon>Bacillota</taxon>
        <taxon>Bacilli</taxon>
        <taxon>Lactobacillales</taxon>
        <taxon>Enterococcaceae</taxon>
        <taxon>Vagococcus</taxon>
    </lineage>
</organism>
<reference evidence="6" key="1">
    <citation type="submission" date="2020-12" db="EMBL/GenBank/DDBJ databases">
        <title>Vagococcus allomyrinae sp. nov. and Enterococcus lavae sp. nov., isolated from the larvae of Allomyrina dichotoma.</title>
        <authorList>
            <person name="Lee S.D."/>
        </authorList>
    </citation>
    <scope>NUCLEOTIDE SEQUENCE</scope>
    <source>
        <strain evidence="6">BWB3-3</strain>
    </source>
</reference>
<evidence type="ECO:0000259" key="5">
    <source>
        <dbReference type="Pfam" id="PF00535"/>
    </source>
</evidence>
<dbReference type="PANTHER" id="PTHR43179">
    <property type="entry name" value="RHAMNOSYLTRANSFERASE WBBL"/>
    <property type="match status" value="1"/>
</dbReference>
<dbReference type="AlphaFoldDB" id="A0A940PF03"/>
<accession>A0A940PF03</accession>
<dbReference type="InterPro" id="IPR001173">
    <property type="entry name" value="Glyco_trans_2-like"/>
</dbReference>
<protein>
    <submittedName>
        <fullName evidence="6">Glycosyltransferase family 2 protein</fullName>
    </submittedName>
</protein>
<dbReference type="RefSeq" id="WP_209531473.1">
    <property type="nucleotide sequence ID" value="NZ_JAEEGA010000018.1"/>
</dbReference>
<name>A0A940PF03_9ENTE</name>
<dbReference type="SUPFAM" id="SSF53448">
    <property type="entry name" value="Nucleotide-diphospho-sugar transferases"/>
    <property type="match status" value="1"/>
</dbReference>
<dbReference type="Proteomes" id="UP000674938">
    <property type="component" value="Unassembled WGS sequence"/>
</dbReference>
<dbReference type="CDD" id="cd04186">
    <property type="entry name" value="GT_2_like_c"/>
    <property type="match status" value="1"/>
</dbReference>
<gene>
    <name evidence="6" type="ORF">I6N95_21765</name>
</gene>
<evidence type="ECO:0000256" key="4">
    <source>
        <dbReference type="ARBA" id="ARBA00022679"/>
    </source>
</evidence>
<dbReference type="PANTHER" id="PTHR43179:SF12">
    <property type="entry name" value="GALACTOFURANOSYLTRANSFERASE GLFT2"/>
    <property type="match status" value="1"/>
</dbReference>
<evidence type="ECO:0000256" key="3">
    <source>
        <dbReference type="ARBA" id="ARBA00022676"/>
    </source>
</evidence>
<keyword evidence="7" id="KW-1185">Reference proteome</keyword>
<keyword evidence="3" id="KW-0328">Glycosyltransferase</keyword>